<evidence type="ECO:0000256" key="6">
    <source>
        <dbReference type="ARBA" id="ARBA00023065"/>
    </source>
</evidence>
<evidence type="ECO:0000256" key="3">
    <source>
        <dbReference type="ARBA" id="ARBA00007681"/>
    </source>
</evidence>
<accession>A0AAW4MR51</accession>
<dbReference type="AlphaFoldDB" id="A0AAW4MR51"/>
<comment type="function">
    <text evidence="1 10">Produces ATP from ADP in the presence of a proton gradient across the membrane. The gamma chain is believed to be important in regulating ATPase activity and the flow of protons through the CF(0) complex.</text>
</comment>
<dbReference type="GO" id="GO:0005524">
    <property type="term" value="F:ATP binding"/>
    <property type="evidence" value="ECO:0007669"/>
    <property type="project" value="UniProtKB-UniRule"/>
</dbReference>
<dbReference type="PRINTS" id="PR00126">
    <property type="entry name" value="ATPASEGAMMA"/>
</dbReference>
<name>A0AAW4MR51_9FIRM</name>
<protein>
    <recommendedName>
        <fullName evidence="10">ATP synthase gamma chain</fullName>
    </recommendedName>
    <alternativeName>
        <fullName evidence="10">ATP synthase F1 sector gamma subunit</fullName>
    </alternativeName>
    <alternativeName>
        <fullName evidence="10">F-ATPase gamma subunit</fullName>
    </alternativeName>
</protein>
<dbReference type="Gene3D" id="1.10.287.80">
    <property type="entry name" value="ATP synthase, gamma subunit, helix hairpin domain"/>
    <property type="match status" value="1"/>
</dbReference>
<dbReference type="EMBL" id="JAHOEL010000050">
    <property type="protein sequence ID" value="MBV3393171.1"/>
    <property type="molecule type" value="Genomic_DNA"/>
</dbReference>
<dbReference type="InterPro" id="IPR023632">
    <property type="entry name" value="ATP_synth_F1_gsu_CS"/>
</dbReference>
<comment type="subcellular location">
    <subcellularLocation>
        <location evidence="10">Cell membrane</location>
        <topology evidence="10">Peripheral membrane protein</topology>
    </subcellularLocation>
    <subcellularLocation>
        <location evidence="2">Membrane</location>
        <topology evidence="2">Peripheral membrane protein</topology>
    </subcellularLocation>
</comment>
<dbReference type="Gene3D" id="3.40.1380.10">
    <property type="match status" value="1"/>
</dbReference>
<keyword evidence="8 10" id="KW-0139">CF(1)</keyword>
<gene>
    <name evidence="10 11" type="primary">atpG</name>
    <name evidence="11" type="ORF">KSV97_05905</name>
    <name evidence="12" type="ORF">KSW06_07880</name>
</gene>
<dbReference type="PANTHER" id="PTHR11693:SF22">
    <property type="entry name" value="ATP SYNTHASE SUBUNIT GAMMA, MITOCHONDRIAL"/>
    <property type="match status" value="1"/>
</dbReference>
<dbReference type="GO" id="GO:0045259">
    <property type="term" value="C:proton-transporting ATP synthase complex"/>
    <property type="evidence" value="ECO:0007669"/>
    <property type="project" value="UniProtKB-KW"/>
</dbReference>
<dbReference type="GeneID" id="301322944"/>
<dbReference type="HAMAP" id="MF_00815">
    <property type="entry name" value="ATP_synth_gamma_bact"/>
    <property type="match status" value="1"/>
</dbReference>
<keyword evidence="10" id="KW-1003">Cell membrane</keyword>
<proteinExistence type="inferred from homology"/>
<evidence type="ECO:0000256" key="2">
    <source>
        <dbReference type="ARBA" id="ARBA00004170"/>
    </source>
</evidence>
<evidence type="ECO:0000256" key="10">
    <source>
        <dbReference type="HAMAP-Rule" id="MF_00815"/>
    </source>
</evidence>
<dbReference type="InterPro" id="IPR000131">
    <property type="entry name" value="ATP_synth_F1_gsu"/>
</dbReference>
<dbReference type="InterPro" id="IPR035968">
    <property type="entry name" value="ATP_synth_F1_ATPase_gsu"/>
</dbReference>
<sequence>MAGQMQAIKRRIKSIESTKKITRAMELVASSKLSKTRNQLNDMKPYYTQVKDTCAQILSSAGNDIDSPYLVLNDKGEDVYIVITSTLGLCGGYNSNIFKQVEASVNDAKKIIAIGNKGLNQFKKHFKGEVDGTYVDLNTTLDFRSVVRLVASLLEGYKKKEIKSIHIVYTEYVNDLTFVPRDVTLLPLKAEDLVSDKKFHKDTLFEPSPESVLGSLIPMYLQAVIYGYLIESVTAENASRRTSMKNATDNANELTDELLLKYNQARQSAITSEVSEIVAGANAQ</sequence>
<evidence type="ECO:0000313" key="12">
    <source>
        <dbReference type="EMBL" id="MBV3393171.1"/>
    </source>
</evidence>
<dbReference type="PANTHER" id="PTHR11693">
    <property type="entry name" value="ATP SYNTHASE GAMMA CHAIN"/>
    <property type="match status" value="1"/>
</dbReference>
<comment type="similarity">
    <text evidence="3 10">Belongs to the ATPase gamma chain family.</text>
</comment>
<dbReference type="Proteomes" id="UP001197492">
    <property type="component" value="Unassembled WGS sequence"/>
</dbReference>
<reference evidence="11 14" key="1">
    <citation type="submission" date="2021-06" db="EMBL/GenBank/DDBJ databases">
        <title>Collection of gut derived symbiotic bacterial strains cultured from healthy donors.</title>
        <authorList>
            <person name="Lin H."/>
            <person name="Littmann E."/>
            <person name="Pamer E.G."/>
        </authorList>
    </citation>
    <scope>NUCLEOTIDE SEQUENCE</scope>
    <source>
        <strain evidence="12 14">MSK.21.70</strain>
        <strain evidence="11">MSK.21.82</strain>
    </source>
</reference>
<dbReference type="GO" id="GO:0046933">
    <property type="term" value="F:proton-transporting ATP synthase activity, rotational mechanism"/>
    <property type="evidence" value="ECO:0007669"/>
    <property type="project" value="UniProtKB-UniRule"/>
</dbReference>
<evidence type="ECO:0000256" key="8">
    <source>
        <dbReference type="ARBA" id="ARBA00023196"/>
    </source>
</evidence>
<dbReference type="NCBIfam" id="TIGR01146">
    <property type="entry name" value="ATPsyn_F1gamma"/>
    <property type="match status" value="1"/>
</dbReference>
<evidence type="ECO:0000313" key="14">
    <source>
        <dbReference type="Proteomes" id="UP001197492"/>
    </source>
</evidence>
<dbReference type="RefSeq" id="WP_006506964.1">
    <property type="nucleotide sequence ID" value="NZ_CP102271.1"/>
</dbReference>
<dbReference type="Pfam" id="PF00231">
    <property type="entry name" value="ATP-synt"/>
    <property type="match status" value="1"/>
</dbReference>
<comment type="caution">
    <text evidence="11">The sequence shown here is derived from an EMBL/GenBank/DDBJ whole genome shotgun (WGS) entry which is preliminary data.</text>
</comment>
<organism evidence="11 13">
    <name type="scientific">Catenibacterium mitsuokai</name>
    <dbReference type="NCBI Taxonomy" id="100886"/>
    <lineage>
        <taxon>Bacteria</taxon>
        <taxon>Bacillati</taxon>
        <taxon>Bacillota</taxon>
        <taxon>Erysipelotrichia</taxon>
        <taxon>Erysipelotrichales</taxon>
        <taxon>Coprobacillaceae</taxon>
        <taxon>Catenibacterium</taxon>
    </lineage>
</organism>
<dbReference type="PROSITE" id="PS00153">
    <property type="entry name" value="ATPASE_GAMMA"/>
    <property type="match status" value="1"/>
</dbReference>
<comment type="subunit">
    <text evidence="10">F-type ATPases have 2 components, CF(1) - the catalytic core - and CF(0) - the membrane proton channel. CF(1) has five subunits: alpha(3), beta(3), gamma(1), delta(1), epsilon(1). CF(0) has three main subunits: a, b and c.</text>
</comment>
<dbReference type="GO" id="GO:0005886">
    <property type="term" value="C:plasma membrane"/>
    <property type="evidence" value="ECO:0007669"/>
    <property type="project" value="UniProtKB-SubCell"/>
</dbReference>
<dbReference type="GO" id="GO:0042777">
    <property type="term" value="P:proton motive force-driven plasma membrane ATP synthesis"/>
    <property type="evidence" value="ECO:0007669"/>
    <property type="project" value="UniProtKB-UniRule"/>
</dbReference>
<dbReference type="Proteomes" id="UP001196408">
    <property type="component" value="Unassembled WGS sequence"/>
</dbReference>
<evidence type="ECO:0000256" key="7">
    <source>
        <dbReference type="ARBA" id="ARBA00023136"/>
    </source>
</evidence>
<evidence type="ECO:0000313" key="11">
    <source>
        <dbReference type="EMBL" id="MBV3382756.1"/>
    </source>
</evidence>
<dbReference type="CDD" id="cd12151">
    <property type="entry name" value="F1-ATPase_gamma"/>
    <property type="match status" value="1"/>
</dbReference>
<keyword evidence="9 10" id="KW-0066">ATP synthesis</keyword>
<keyword evidence="7 10" id="KW-0472">Membrane</keyword>
<dbReference type="EMBL" id="JAHOEF010000029">
    <property type="protein sequence ID" value="MBV3382756.1"/>
    <property type="molecule type" value="Genomic_DNA"/>
</dbReference>
<keyword evidence="14" id="KW-1185">Reference proteome</keyword>
<evidence type="ECO:0000256" key="5">
    <source>
        <dbReference type="ARBA" id="ARBA00022781"/>
    </source>
</evidence>
<evidence type="ECO:0000256" key="4">
    <source>
        <dbReference type="ARBA" id="ARBA00022448"/>
    </source>
</evidence>
<dbReference type="SUPFAM" id="SSF52943">
    <property type="entry name" value="ATP synthase (F1-ATPase), gamma subunit"/>
    <property type="match status" value="1"/>
</dbReference>
<evidence type="ECO:0000313" key="13">
    <source>
        <dbReference type="Proteomes" id="UP001196408"/>
    </source>
</evidence>
<keyword evidence="5 10" id="KW-0375">Hydrogen ion transport</keyword>
<keyword evidence="4 10" id="KW-0813">Transport</keyword>
<evidence type="ECO:0000256" key="1">
    <source>
        <dbReference type="ARBA" id="ARBA00003456"/>
    </source>
</evidence>
<keyword evidence="6 10" id="KW-0406">Ion transport</keyword>
<evidence type="ECO:0000256" key="9">
    <source>
        <dbReference type="ARBA" id="ARBA00023310"/>
    </source>
</evidence>